<dbReference type="PRINTS" id="PR00465">
    <property type="entry name" value="EP450IV"/>
</dbReference>
<dbReference type="GO" id="GO:0020037">
    <property type="term" value="F:heme binding"/>
    <property type="evidence" value="ECO:0007669"/>
    <property type="project" value="InterPro"/>
</dbReference>
<dbReference type="GO" id="GO:0004497">
    <property type="term" value="F:monooxygenase activity"/>
    <property type="evidence" value="ECO:0007669"/>
    <property type="project" value="InterPro"/>
</dbReference>
<evidence type="ECO:0008006" key="7">
    <source>
        <dbReference type="Google" id="ProtNLM"/>
    </source>
</evidence>
<sequence>MLFTLSSFSSVGVVVLLLVTSLVVEYLRNPLRKVPAAHPLAHFTSLWIHAVRWRGVENTTLKAAHDRLGPIVCLGPREISVNGVKGGIRDVYAGGFEKVKSHVTASDALLAQASNIVYRRFLPFLERTFSEPDKGILNMYSLLSATTMDIVTCYIFGLKAGSNLIDDGQQLAWFLDLYNSRRSFNFWPQEFPRLSAFVEKWLNYRLTPKWVDVANGEIEEWTVNMCESAGAVVIAGAADVQDRPVVYQQLQQSMAKQSVKEDGLDKAIASEVLDHLAAGFDTSGITLTYVVHELSQHPDVQARLQHELLSLSPRLVPSSAPQLPDPKTVDSLPFLHAVIWETLRLHSAIPGPQPRFTPLQGCHLGPEEASYYVPGGVRVSASAGLLHLNEEVFERANEWRPERWLDMDKLGGEKRKDMESRWFWAFGRSVALLKAKISHLPCAAAAVCALGAIWRCTMKYIVAALYSSYSTSIVDDAGIEQMDSYTAPPKSEKLIVRLQKLSQE</sequence>
<accession>B2VYH9</accession>
<dbReference type="InterPro" id="IPR001128">
    <property type="entry name" value="Cyt_P450"/>
</dbReference>
<dbReference type="OrthoDB" id="1470350at2759"/>
<organism evidence="5 6">
    <name type="scientific">Pyrenophora tritici-repentis (strain Pt-1C-BFP)</name>
    <name type="common">Wheat tan spot fungus</name>
    <name type="synonym">Drechslera tritici-repentis</name>
    <dbReference type="NCBI Taxonomy" id="426418"/>
    <lineage>
        <taxon>Eukaryota</taxon>
        <taxon>Fungi</taxon>
        <taxon>Dikarya</taxon>
        <taxon>Ascomycota</taxon>
        <taxon>Pezizomycotina</taxon>
        <taxon>Dothideomycetes</taxon>
        <taxon>Pleosporomycetidae</taxon>
        <taxon>Pleosporales</taxon>
        <taxon>Pleosporineae</taxon>
        <taxon>Pleosporaceae</taxon>
        <taxon>Pyrenophora</taxon>
    </lineage>
</organism>
<reference evidence="6" key="1">
    <citation type="journal article" date="2013" name="G3 (Bethesda)">
        <title>Comparative genomics of a plant-pathogenic fungus, Pyrenophora tritici-repentis, reveals transduplication and the impact of repeat elements on pathogenicity and population divergence.</title>
        <authorList>
            <person name="Manning V.A."/>
            <person name="Pandelova I."/>
            <person name="Dhillon B."/>
            <person name="Wilhelm L.J."/>
            <person name="Goodwin S.B."/>
            <person name="Berlin A.M."/>
            <person name="Figueroa M."/>
            <person name="Freitag M."/>
            <person name="Hane J.K."/>
            <person name="Henrissat B."/>
            <person name="Holman W.H."/>
            <person name="Kodira C.D."/>
            <person name="Martin J."/>
            <person name="Oliver R.P."/>
            <person name="Robbertse B."/>
            <person name="Schackwitz W."/>
            <person name="Schwartz D.C."/>
            <person name="Spatafora J.W."/>
            <person name="Turgeon B.G."/>
            <person name="Yandava C."/>
            <person name="Young S."/>
            <person name="Zhou S."/>
            <person name="Zeng Q."/>
            <person name="Grigoriev I.V."/>
            <person name="Ma L.-J."/>
            <person name="Ciuffetti L.M."/>
        </authorList>
    </citation>
    <scope>NUCLEOTIDE SEQUENCE [LARGE SCALE GENOMIC DNA]</scope>
    <source>
        <strain evidence="6">Pt-1C-BFP</strain>
    </source>
</reference>
<keyword evidence="4" id="KW-0408">Iron</keyword>
<dbReference type="AlphaFoldDB" id="B2VYH9"/>
<proteinExistence type="inferred from homology"/>
<dbReference type="Gene3D" id="1.10.630.10">
    <property type="entry name" value="Cytochrome P450"/>
    <property type="match status" value="1"/>
</dbReference>
<comment type="cofactor">
    <cofactor evidence="1">
        <name>heme</name>
        <dbReference type="ChEBI" id="CHEBI:30413"/>
    </cofactor>
</comment>
<dbReference type="InterPro" id="IPR036396">
    <property type="entry name" value="Cyt_P450_sf"/>
</dbReference>
<evidence type="ECO:0000256" key="3">
    <source>
        <dbReference type="ARBA" id="ARBA00022723"/>
    </source>
</evidence>
<evidence type="ECO:0000256" key="1">
    <source>
        <dbReference type="ARBA" id="ARBA00001971"/>
    </source>
</evidence>
<dbReference type="SUPFAM" id="SSF48264">
    <property type="entry name" value="Cytochrome P450"/>
    <property type="match status" value="1"/>
</dbReference>
<evidence type="ECO:0000256" key="4">
    <source>
        <dbReference type="ARBA" id="ARBA00023004"/>
    </source>
</evidence>
<evidence type="ECO:0000256" key="2">
    <source>
        <dbReference type="ARBA" id="ARBA00010617"/>
    </source>
</evidence>
<dbReference type="GO" id="GO:0016705">
    <property type="term" value="F:oxidoreductase activity, acting on paired donors, with incorporation or reduction of molecular oxygen"/>
    <property type="evidence" value="ECO:0007669"/>
    <property type="project" value="InterPro"/>
</dbReference>
<dbReference type="InParanoid" id="B2VYH9"/>
<dbReference type="InterPro" id="IPR050121">
    <property type="entry name" value="Cytochrome_P450_monoxygenase"/>
</dbReference>
<dbReference type="OMA" id="PETWQPK"/>
<evidence type="ECO:0000313" key="5">
    <source>
        <dbReference type="EMBL" id="EDU44992.1"/>
    </source>
</evidence>
<dbReference type="PANTHER" id="PTHR24305">
    <property type="entry name" value="CYTOCHROME P450"/>
    <property type="match status" value="1"/>
</dbReference>
<dbReference type="Proteomes" id="UP000001471">
    <property type="component" value="Unassembled WGS sequence"/>
</dbReference>
<evidence type="ECO:0000313" key="6">
    <source>
        <dbReference type="Proteomes" id="UP000001471"/>
    </source>
</evidence>
<dbReference type="InterPro" id="IPR002403">
    <property type="entry name" value="Cyt_P450_E_grp-IV"/>
</dbReference>
<gene>
    <name evidence="5" type="ORF">PTRG_02469</name>
</gene>
<comment type="similarity">
    <text evidence="2">Belongs to the cytochrome P450 family.</text>
</comment>
<keyword evidence="3" id="KW-0479">Metal-binding</keyword>
<name>B2VYH9_PYRTR</name>
<dbReference type="Pfam" id="PF00067">
    <property type="entry name" value="p450"/>
    <property type="match status" value="1"/>
</dbReference>
<dbReference type="STRING" id="426418.B2VYH9"/>
<protein>
    <recommendedName>
        <fullName evidence="7">Cytochrome P450</fullName>
    </recommendedName>
</protein>
<dbReference type="EMBL" id="DS231616">
    <property type="protein sequence ID" value="EDU44992.1"/>
    <property type="molecule type" value="Genomic_DNA"/>
</dbReference>
<dbReference type="eggNOG" id="KOG0159">
    <property type="taxonomic scope" value="Eukaryota"/>
</dbReference>
<dbReference type="PANTHER" id="PTHR24305:SF166">
    <property type="entry name" value="CYTOCHROME P450 12A4, MITOCHONDRIAL-RELATED"/>
    <property type="match status" value="1"/>
</dbReference>
<dbReference type="HOGENOM" id="CLU_001570_14_2_1"/>
<dbReference type="GO" id="GO:0005506">
    <property type="term" value="F:iron ion binding"/>
    <property type="evidence" value="ECO:0007669"/>
    <property type="project" value="InterPro"/>
</dbReference>